<protein>
    <submittedName>
        <fullName evidence="2">Uncharacterized protein</fullName>
    </submittedName>
</protein>
<dbReference type="PATRIC" id="fig|1306953.7.peg.3067"/>
<keyword evidence="1" id="KW-1133">Transmembrane helix</keyword>
<sequence length="100" mass="10379">MSEAKNSEIGEPIDRPSIYRTLLIAFVIWSAHFAVSYAGVLIFPNDGIARIIAIVAGLIAIAALLVQVRRLPAPRSPLALGALGLAGAGVIFGTFPALVG</sequence>
<feature type="transmembrane region" description="Helical" evidence="1">
    <location>
        <begin position="48"/>
        <end position="66"/>
    </location>
</feature>
<accession>A0A0L1KH03</accession>
<dbReference type="AlphaFoldDB" id="A0A0L1KH03"/>
<dbReference type="STRING" id="1306953.J121_2954"/>
<comment type="caution">
    <text evidence="2">The sequence shown here is derived from an EMBL/GenBank/DDBJ whole genome shotgun (WGS) entry which is preliminary data.</text>
</comment>
<keyword evidence="1" id="KW-0472">Membrane</keyword>
<feature type="transmembrane region" description="Helical" evidence="1">
    <location>
        <begin position="21"/>
        <end position="42"/>
    </location>
</feature>
<evidence type="ECO:0000313" key="3">
    <source>
        <dbReference type="Proteomes" id="UP000037446"/>
    </source>
</evidence>
<proteinExistence type="predicted"/>
<feature type="transmembrane region" description="Helical" evidence="1">
    <location>
        <begin position="78"/>
        <end position="99"/>
    </location>
</feature>
<evidence type="ECO:0000256" key="1">
    <source>
        <dbReference type="SAM" id="Phobius"/>
    </source>
</evidence>
<keyword evidence="1" id="KW-0812">Transmembrane</keyword>
<dbReference type="Proteomes" id="UP000037446">
    <property type="component" value="Unassembled WGS sequence"/>
</dbReference>
<gene>
    <name evidence="2" type="ORF">J121_2954</name>
</gene>
<organism evidence="2 3">
    <name type="scientific">Qipengyuania citrea LAMA 915</name>
    <dbReference type="NCBI Taxonomy" id="1306953"/>
    <lineage>
        <taxon>Bacteria</taxon>
        <taxon>Pseudomonadati</taxon>
        <taxon>Pseudomonadota</taxon>
        <taxon>Alphaproteobacteria</taxon>
        <taxon>Sphingomonadales</taxon>
        <taxon>Erythrobacteraceae</taxon>
        <taxon>Qipengyuania</taxon>
    </lineage>
</organism>
<dbReference type="EMBL" id="JYNE01000012">
    <property type="protein sequence ID" value="KNH03355.1"/>
    <property type="molecule type" value="Genomic_DNA"/>
</dbReference>
<reference evidence="2" key="1">
    <citation type="submission" date="2015-02" db="EMBL/GenBank/DDBJ databases">
        <authorList>
            <person name="Chooi Y.-H."/>
        </authorList>
    </citation>
    <scope>NUCLEOTIDE SEQUENCE [LARGE SCALE GENOMIC DNA]</scope>
    <source>
        <strain evidence="2">LAMA 915</strain>
    </source>
</reference>
<dbReference type="RefSeq" id="WP_050599225.1">
    <property type="nucleotide sequence ID" value="NZ_JYNE01000012.1"/>
</dbReference>
<name>A0A0L1KH03_9SPHN</name>
<evidence type="ECO:0000313" key="2">
    <source>
        <dbReference type="EMBL" id="KNH03355.1"/>
    </source>
</evidence>